<proteinExistence type="predicted"/>
<evidence type="ECO:0000259" key="1">
    <source>
        <dbReference type="SMART" id="SM00382"/>
    </source>
</evidence>
<accession>A0A512TU34</accession>
<dbReference type="GO" id="GO:0016887">
    <property type="term" value="F:ATP hydrolysis activity"/>
    <property type="evidence" value="ECO:0007669"/>
    <property type="project" value="InterPro"/>
</dbReference>
<feature type="domain" description="AAA+ ATPase" evidence="1">
    <location>
        <begin position="41"/>
        <end position="189"/>
    </location>
</feature>
<dbReference type="InterPro" id="IPR003593">
    <property type="entry name" value="AAA+_ATPase"/>
</dbReference>
<dbReference type="AlphaFoldDB" id="A0A512TU34"/>
<organism evidence="2 3">
    <name type="scientific">Clostridium butyricum</name>
    <dbReference type="NCBI Taxonomy" id="1492"/>
    <lineage>
        <taxon>Bacteria</taxon>
        <taxon>Bacillati</taxon>
        <taxon>Bacillota</taxon>
        <taxon>Clostridia</taxon>
        <taxon>Eubacteriales</taxon>
        <taxon>Clostridiaceae</taxon>
        <taxon>Clostridium</taxon>
    </lineage>
</organism>
<evidence type="ECO:0000313" key="2">
    <source>
        <dbReference type="EMBL" id="GEQ23571.1"/>
    </source>
</evidence>
<dbReference type="Proteomes" id="UP000321089">
    <property type="component" value="Unassembled WGS sequence"/>
</dbReference>
<dbReference type="InterPro" id="IPR049945">
    <property type="entry name" value="AAA_22"/>
</dbReference>
<reference evidence="2 3" key="1">
    <citation type="submission" date="2019-07" db="EMBL/GenBank/DDBJ databases">
        <title>Whole genome shotgun sequence of Clostridium butyricum NBRC 3858.</title>
        <authorList>
            <person name="Hosoyama A."/>
            <person name="Uohara A."/>
            <person name="Ohji S."/>
            <person name="Ichikawa N."/>
        </authorList>
    </citation>
    <scope>NUCLEOTIDE SEQUENCE [LARGE SCALE GENOMIC DNA]</scope>
    <source>
        <strain evidence="2 3">NBRC 3858</strain>
    </source>
</reference>
<protein>
    <submittedName>
        <fullName evidence="2">ATPase</fullName>
    </submittedName>
</protein>
<evidence type="ECO:0000313" key="3">
    <source>
        <dbReference type="Proteomes" id="UP000321089"/>
    </source>
</evidence>
<name>A0A512TU34_CLOBU</name>
<sequence length="267" mass="30166">MDYTSRYGMDFNPFIKNSKEIIIETSDYKEVICRLNYLLNNKGFGILTGGPGRGKTTIIRNWCHDLNTSLYKVIYTSLSTLTVAEFYKNLAQQLGLDPMARKVDNFRIIQNEINRYSIEKRITPIIIVDEANYISNGILNDLKMLFNFDMDSRDRAIVILVGLPQLNNTMRLVANEPLRQRVTMNYNIDNLSKSESKEYIISKLNGAKCTASVFDETALEAIANASNGIPRIINKICDSSLIIGNAQNENTINSDIIMLAVNETELG</sequence>
<dbReference type="SMART" id="SM00382">
    <property type="entry name" value="AAA"/>
    <property type="match status" value="1"/>
</dbReference>
<comment type="caution">
    <text evidence="2">The sequence shown here is derived from an EMBL/GenBank/DDBJ whole genome shotgun (WGS) entry which is preliminary data.</text>
</comment>
<dbReference type="EMBL" id="BKBC01000178">
    <property type="protein sequence ID" value="GEQ23571.1"/>
    <property type="molecule type" value="Genomic_DNA"/>
</dbReference>
<dbReference type="PANTHER" id="PTHR35894">
    <property type="entry name" value="GENERAL SECRETION PATHWAY PROTEIN A-RELATED"/>
    <property type="match status" value="1"/>
</dbReference>
<dbReference type="Pfam" id="PF13401">
    <property type="entry name" value="AAA_22"/>
    <property type="match status" value="1"/>
</dbReference>
<dbReference type="Gene3D" id="3.40.50.300">
    <property type="entry name" value="P-loop containing nucleotide triphosphate hydrolases"/>
    <property type="match status" value="1"/>
</dbReference>
<dbReference type="RefSeq" id="WP_024039683.1">
    <property type="nucleotide sequence ID" value="NZ_BKBC01000178.1"/>
</dbReference>
<dbReference type="InterPro" id="IPR027417">
    <property type="entry name" value="P-loop_NTPase"/>
</dbReference>
<dbReference type="InterPro" id="IPR052026">
    <property type="entry name" value="ExeA_AAA_ATPase_DNA-bind"/>
</dbReference>
<gene>
    <name evidence="2" type="ORF">CBU02nite_40770</name>
</gene>
<dbReference type="SUPFAM" id="SSF52540">
    <property type="entry name" value="P-loop containing nucleoside triphosphate hydrolases"/>
    <property type="match status" value="1"/>
</dbReference>
<dbReference type="PANTHER" id="PTHR35894:SF1">
    <property type="entry name" value="PHOSPHORIBULOKINASE _ URIDINE KINASE FAMILY"/>
    <property type="match status" value="1"/>
</dbReference>